<evidence type="ECO:0000256" key="1">
    <source>
        <dbReference type="SAM" id="MobiDB-lite"/>
    </source>
</evidence>
<evidence type="ECO:0000259" key="2">
    <source>
        <dbReference type="Pfam" id="PF09557"/>
    </source>
</evidence>
<feature type="region of interest" description="Disordered" evidence="1">
    <location>
        <begin position="175"/>
        <end position="214"/>
    </location>
</feature>
<dbReference type="PANTHER" id="PTHR38463">
    <property type="entry name" value="STRESS RESPONSE PROTEIN YSNF"/>
    <property type="match status" value="1"/>
</dbReference>
<sequence length="214" mass="24529">MESSPLPHAVVVTTDGFRGFVDSEVLPLAEQSAVAVRFELGERLMIPVNLLEPQQDGSYVLTMNFTEAMTRRRETPGRAETLTIPVTEERLVRQKRKVETGRVRVTKRVSTRVEQVDDPLVQETVHVERVAVNRPVDETVPARHEGDTLIIPVFEETLVVRKQLMLKEELHVTRRRTESHRPQQVTLRREDVSVERLPSRTQGEADRERPDVSN</sequence>
<dbReference type="KEGG" id="mmai:sS8_4246"/>
<organism evidence="3 4">
    <name type="scientific">Methylocaldum marinum</name>
    <dbReference type="NCBI Taxonomy" id="1432792"/>
    <lineage>
        <taxon>Bacteria</taxon>
        <taxon>Pseudomonadati</taxon>
        <taxon>Pseudomonadota</taxon>
        <taxon>Gammaproteobacteria</taxon>
        <taxon>Methylococcales</taxon>
        <taxon>Methylococcaceae</taxon>
        <taxon>Methylocaldum</taxon>
    </lineage>
</organism>
<dbReference type="AlphaFoldDB" id="A0A250KXC8"/>
<dbReference type="RefSeq" id="WP_197716588.1">
    <property type="nucleotide sequence ID" value="NZ_AP017928.1"/>
</dbReference>
<proteinExistence type="predicted"/>
<dbReference type="EMBL" id="AP017928">
    <property type="protein sequence ID" value="BBA36176.1"/>
    <property type="molecule type" value="Genomic_DNA"/>
</dbReference>
<dbReference type="InterPro" id="IPR052967">
    <property type="entry name" value="Stress_Response_Assoc"/>
</dbReference>
<dbReference type="InterPro" id="IPR019060">
    <property type="entry name" value="DUF2382"/>
</dbReference>
<keyword evidence="4" id="KW-1185">Reference proteome</keyword>
<evidence type="ECO:0000313" key="3">
    <source>
        <dbReference type="EMBL" id="BBA36176.1"/>
    </source>
</evidence>
<feature type="domain" description="DUF2382" evidence="2">
    <location>
        <begin position="84"/>
        <end position="194"/>
    </location>
</feature>
<reference evidence="3 4" key="1">
    <citation type="submission" date="2016-12" db="EMBL/GenBank/DDBJ databases">
        <title>Genome sequencing of Methylocaldum marinum.</title>
        <authorList>
            <person name="Takeuchi M."/>
            <person name="Kamagata Y."/>
            <person name="Hiraoka S."/>
            <person name="Oshima K."/>
            <person name="Hattori M."/>
            <person name="Iwasaki W."/>
        </authorList>
    </citation>
    <scope>NUCLEOTIDE SEQUENCE [LARGE SCALE GENOMIC DNA]</scope>
    <source>
        <strain evidence="3 4">S8</strain>
    </source>
</reference>
<accession>A0A250KXC8</accession>
<evidence type="ECO:0000313" key="4">
    <source>
        <dbReference type="Proteomes" id="UP000266313"/>
    </source>
</evidence>
<dbReference type="Proteomes" id="UP000266313">
    <property type="component" value="Chromosome"/>
</dbReference>
<dbReference type="Pfam" id="PF09557">
    <property type="entry name" value="DUF2382"/>
    <property type="match status" value="1"/>
</dbReference>
<gene>
    <name evidence="3" type="ORF">sS8_4246</name>
</gene>
<name>A0A250KXC8_9GAMM</name>
<dbReference type="PANTHER" id="PTHR38463:SF1">
    <property type="entry name" value="STRESS RESPONSE PROTEIN YSNF"/>
    <property type="match status" value="1"/>
</dbReference>
<protein>
    <recommendedName>
        <fullName evidence="2">DUF2382 domain-containing protein</fullName>
    </recommendedName>
</protein>